<reference evidence="1" key="1">
    <citation type="submission" date="2020-05" db="EMBL/GenBank/DDBJ databases">
        <authorList>
            <person name="Chiriac C."/>
            <person name="Salcher M."/>
            <person name="Ghai R."/>
            <person name="Kavagutti S V."/>
        </authorList>
    </citation>
    <scope>NUCLEOTIDE SEQUENCE</scope>
</reference>
<evidence type="ECO:0000313" key="1">
    <source>
        <dbReference type="EMBL" id="CAB4812177.1"/>
    </source>
</evidence>
<accession>A0A6J6Z3Z5</accession>
<organism evidence="1">
    <name type="scientific">freshwater metagenome</name>
    <dbReference type="NCBI Taxonomy" id="449393"/>
    <lineage>
        <taxon>unclassified sequences</taxon>
        <taxon>metagenomes</taxon>
        <taxon>ecological metagenomes</taxon>
    </lineage>
</organism>
<gene>
    <name evidence="1" type="ORF">UFOPK3004_01315</name>
</gene>
<proteinExistence type="predicted"/>
<name>A0A6J6Z3Z5_9ZZZZ</name>
<dbReference type="AlphaFoldDB" id="A0A6J6Z3Z5"/>
<dbReference type="EMBL" id="CAFAAL010000132">
    <property type="protein sequence ID" value="CAB4812177.1"/>
    <property type="molecule type" value="Genomic_DNA"/>
</dbReference>
<protein>
    <submittedName>
        <fullName evidence="1">Unannotated protein</fullName>
    </submittedName>
</protein>
<sequence>MLTVCAPKSDKPSFDVWQLTVTVTEDDIEDWTKCVPTRGLMHDKPLVERSSTTACCATELIRGCDTNEAARAP</sequence>